<evidence type="ECO:0000313" key="3">
    <source>
        <dbReference type="EMBL" id="SFR87704.1"/>
    </source>
</evidence>
<protein>
    <submittedName>
        <fullName evidence="3">Uncharacterized protein</fullName>
    </submittedName>
</protein>
<organism evidence="3 4">
    <name type="scientific">Halomicrobium zhouii</name>
    <dbReference type="NCBI Taxonomy" id="767519"/>
    <lineage>
        <taxon>Archaea</taxon>
        <taxon>Methanobacteriati</taxon>
        <taxon>Methanobacteriota</taxon>
        <taxon>Stenosarchaea group</taxon>
        <taxon>Halobacteria</taxon>
        <taxon>Halobacteriales</taxon>
        <taxon>Haloarculaceae</taxon>
        <taxon>Halomicrobium</taxon>
    </lineage>
</organism>
<dbReference type="OrthoDB" id="343088at2157"/>
<gene>
    <name evidence="3" type="ORF">SAMN05216559_0393</name>
</gene>
<feature type="region of interest" description="Disordered" evidence="2">
    <location>
        <begin position="54"/>
        <end position="78"/>
    </location>
</feature>
<dbReference type="AlphaFoldDB" id="A0A1I6K982"/>
<evidence type="ECO:0000313" key="4">
    <source>
        <dbReference type="Proteomes" id="UP000199062"/>
    </source>
</evidence>
<reference evidence="3 4" key="1">
    <citation type="submission" date="2016-10" db="EMBL/GenBank/DDBJ databases">
        <authorList>
            <person name="de Groot N.N."/>
        </authorList>
    </citation>
    <scope>NUCLEOTIDE SEQUENCE [LARGE SCALE GENOMIC DNA]</scope>
    <source>
        <strain evidence="3 4">CGMCC 1.10457</strain>
    </source>
</reference>
<proteinExistence type="predicted"/>
<dbReference type="EMBL" id="FOZK01000001">
    <property type="protein sequence ID" value="SFR87704.1"/>
    <property type="molecule type" value="Genomic_DNA"/>
</dbReference>
<sequence>MNEDDPDLTVDEFVDYCRTQAGLLSGHIETIGAEADELLDEIDAEMAEIREQLDAGDGSIQATNVPESTDGPDEPAETGVDVAAIEEREADLESKQKLVEAKQARMRAYQDLAAGYTALAGELASDAEDGQAAMTRVVEFEAAEDAPAYFEEQTVLEAAVESTDGDGGE</sequence>
<feature type="coiled-coil region" evidence="1">
    <location>
        <begin position="85"/>
        <end position="112"/>
    </location>
</feature>
<accession>A0A1I6K982</accession>
<keyword evidence="4" id="KW-1185">Reference proteome</keyword>
<dbReference type="RefSeq" id="WP_089813371.1">
    <property type="nucleotide sequence ID" value="NZ_FOZK01000001.1"/>
</dbReference>
<evidence type="ECO:0000256" key="2">
    <source>
        <dbReference type="SAM" id="MobiDB-lite"/>
    </source>
</evidence>
<name>A0A1I6K982_9EURY</name>
<dbReference type="Proteomes" id="UP000199062">
    <property type="component" value="Unassembled WGS sequence"/>
</dbReference>
<keyword evidence="1" id="KW-0175">Coiled coil</keyword>
<evidence type="ECO:0000256" key="1">
    <source>
        <dbReference type="SAM" id="Coils"/>
    </source>
</evidence>